<dbReference type="GO" id="GO:0003677">
    <property type="term" value="F:DNA binding"/>
    <property type="evidence" value="ECO:0007669"/>
    <property type="project" value="InterPro"/>
</dbReference>
<organism evidence="2 3">
    <name type="scientific">Vibrio vulnificus</name>
    <dbReference type="NCBI Taxonomy" id="672"/>
    <lineage>
        <taxon>Bacteria</taxon>
        <taxon>Pseudomonadati</taxon>
        <taxon>Pseudomonadota</taxon>
        <taxon>Gammaproteobacteria</taxon>
        <taxon>Vibrionales</taxon>
        <taxon>Vibrionaceae</taxon>
        <taxon>Vibrio</taxon>
    </lineage>
</organism>
<comment type="caution">
    <text evidence="2">The sequence shown here is derived from an EMBL/GenBank/DDBJ whole genome shotgun (WGS) entry which is preliminary data.</text>
</comment>
<evidence type="ECO:0000313" key="2">
    <source>
        <dbReference type="EMBL" id="MBN8123453.1"/>
    </source>
</evidence>
<dbReference type="Pfam" id="PF13009">
    <property type="entry name" value="Integrase_2"/>
    <property type="match status" value="1"/>
</dbReference>
<dbReference type="SUPFAM" id="SSF56349">
    <property type="entry name" value="DNA breaking-rejoining enzymes"/>
    <property type="match status" value="1"/>
</dbReference>
<gene>
    <name evidence="2" type="ORF">J0J18_17035</name>
</gene>
<dbReference type="InterPro" id="IPR028229">
    <property type="entry name" value="Integrase_rpt"/>
</dbReference>
<dbReference type="InterPro" id="IPR013762">
    <property type="entry name" value="Integrase-like_cat_sf"/>
</dbReference>
<keyword evidence="1" id="KW-0233">DNA recombination</keyword>
<evidence type="ECO:0000256" key="1">
    <source>
        <dbReference type="ARBA" id="ARBA00023172"/>
    </source>
</evidence>
<accession>A0AAW4HE47</accession>
<dbReference type="RefSeq" id="WP_206622965.1">
    <property type="nucleotide sequence ID" value="NZ_JAFKOQ010000013.1"/>
</dbReference>
<sequence>MKERKFYPNLFAAQEAVRHLDIRSIKDYQRRYKLDPLLPYHPNKIYAAEWTNWPDFFGKDAPSYYPNLEKTKVAAQHLDVMSVKDYQRRCCKIDPLLPYHPDRVYSKQWKSWLDFLGKDKLEYYPNLVTTKKAAQRLKIISQSDYQRRYKLDPLLPCHPNEVYAAEWTNWFDFLGKTKSEIYSSLAEASKAVQKQGIVSKWSYQRLQGYKLDPRLPYSPDKVYKAEWSSWMDFLGQTNPEYYPNLATASEAAKRLGIASGKEYLKRYKSDPLLPCQPYKFYAAEWTNWFDFLGKVKSEHYPNLASAKDAVLRQGITSHTGYQRYYKLDPLLPCQPNLVYAEEWRDWADFLGKPKSEHYSSLAAARNAAQNMGIVSEPDYKKRYKLDPLLPARPNEFYISEWTNWFDFLGKIKPNYYSSLMDASKAAQLLGIKSGKDYLKYYKLDPRLPSTPYKTYSAEWKNWPDFLGKTKPKYYPNLAQARKATNQLGIQSSHDYQKLYKLDPLLPSQPHNEYATEWTNWFDFLGKNKPEYYPSLAEARAALQRLNIVSQRDYQKRYKFDPLLPSTPHQVYAEEWSGFSDFLGKSESIYYLNLAEARKATQSLNIVSQLDYQQRYKLDPLLPFAPNKIYAEEWISWINFLLPTNISTLEAFRVACTVLGIKNSQQYRNARKKHKQIPAKPEKNIPEWTNWYDALDIPRPYQYEELASLVRKNSITSLKQYRKFRIASNDPRIPVKPEEHYQGKGWTNTFDLWGIPRPYQVKYFKEEWHLWAEHIDEFLKSAKGGDTKAKDLCEFVREYIEPHNFEKSPLEFLTRRSTNIQPMLDLFSDVSVNRKKKWLYSINEFLNWILKKYLLLEDTDTGEITPIKGANNPFSHVNFDGEISPQVANETNKLALPYQFVKSGREWIFPANSIDKNLNYKDLAHLHCFPADWVQIDDVSLLDENDPDCVFKVEEGKTLLWLPMYWTFTYSLMQLPARGIQIVYSDSGEADSELAEFKEKNVIWKRNKGELAGLTTKQGMVSKAKSGDFGVHYTSNKTKFDGSGFTIPFMPIDLAYWLIKLRKWQNKYNPINEPTKWLDCKRTNLNEIQLKKKGINCFLFRDYQDKEPGTFSGRLSMRLAAALFFSAKDDITLATYKGLKYSEVIDDLNNNNEIPLSYFKSEYTPHSMRVSLINAYAYEFGIPLEIIMKLVGHSSIIMTIYYTKSDKTGASIRERMAQGDKEATNHAVKTLKAFVEQQRIEECRSQLVGSSVDFLNSLDNSRPASSYLFKDFGVCPVGCAFCSEGGSPVATKANIFHPVPAGYLGEQNCPQCRFFVTGPAFMMGLAALFNEISLNVNTQSFRYTQLEQNLDSVVERIEVISHEIYKLKADDTSNIFLESERKKLVDERFHLNAEIETRAKKLDLYMSDMNAIHRHLYNCQQILNQPESNNDKKLQLVVPHQAQIGFELDDVSNFHQLSEVCENAELYHSCSDELAVTRRSQALDKMMLDNGMQPQFFLLNEQEQLAVGNQLTQLMLTRLKGWENVDKLIDGRVTLKDLSINEQLNEKSILDLFEKSKPIKRIG</sequence>
<protein>
    <submittedName>
        <fullName evidence="2">Integrase</fullName>
    </submittedName>
</protein>
<evidence type="ECO:0000313" key="3">
    <source>
        <dbReference type="Proteomes" id="UP000664056"/>
    </source>
</evidence>
<name>A0AAW4HE47_VIBVL</name>
<dbReference type="EMBL" id="JAFKOQ010000013">
    <property type="protein sequence ID" value="MBN8123453.1"/>
    <property type="molecule type" value="Genomic_DNA"/>
</dbReference>
<dbReference type="Proteomes" id="UP000664056">
    <property type="component" value="Unassembled WGS sequence"/>
</dbReference>
<dbReference type="InterPro" id="IPR011010">
    <property type="entry name" value="DNA_brk_join_enz"/>
</dbReference>
<reference evidence="2" key="1">
    <citation type="submission" date="2021-03" db="EMBL/GenBank/DDBJ databases">
        <title>Study of the foodborne Vibrio vulnificus isolates from China.</title>
        <authorList>
            <person name="Zheng Z."/>
            <person name="Ye L."/>
        </authorList>
    </citation>
    <scope>NUCLEOTIDE SEQUENCE</scope>
    <source>
        <strain evidence="2">Vv1582</strain>
    </source>
</reference>
<dbReference type="InterPro" id="IPR024965">
    <property type="entry name" value="Putative_integrase"/>
</dbReference>
<proteinExistence type="predicted"/>
<dbReference type="Pfam" id="PF14882">
    <property type="entry name" value="INT_rpt"/>
    <property type="match status" value="11"/>
</dbReference>
<dbReference type="Gene3D" id="1.10.443.10">
    <property type="entry name" value="Intergrase catalytic core"/>
    <property type="match status" value="1"/>
</dbReference>
<dbReference type="GO" id="GO:0006310">
    <property type="term" value="P:DNA recombination"/>
    <property type="evidence" value="ECO:0007669"/>
    <property type="project" value="UniProtKB-KW"/>
</dbReference>
<dbReference type="GO" id="GO:0015074">
    <property type="term" value="P:DNA integration"/>
    <property type="evidence" value="ECO:0007669"/>
    <property type="project" value="InterPro"/>
</dbReference>